<feature type="domain" description="SpoVT-AbrB" evidence="1">
    <location>
        <begin position="7"/>
        <end position="49"/>
    </location>
</feature>
<dbReference type="InterPro" id="IPR037914">
    <property type="entry name" value="SpoVT-AbrB_sf"/>
</dbReference>
<dbReference type="EMBL" id="FJNB01000026">
    <property type="protein sequence ID" value="CZR08848.1"/>
    <property type="molecule type" value="Genomic_DNA"/>
</dbReference>
<dbReference type="OrthoDB" id="71707at2"/>
<protein>
    <recommendedName>
        <fullName evidence="1">SpoVT-AbrB domain-containing protein</fullName>
    </recommendedName>
</protein>
<accession>A0A143Z6Q6</accession>
<gene>
    <name evidence="3" type="ORF">SAMN05216375_12827</name>
    <name evidence="2" type="ORF">TR210_2638</name>
</gene>
<dbReference type="Proteomes" id="UP000076878">
    <property type="component" value="Unassembled WGS sequence"/>
</dbReference>
<dbReference type="SMART" id="SM00966">
    <property type="entry name" value="SpoVT_AbrB"/>
    <property type="match status" value="1"/>
</dbReference>
<evidence type="ECO:0000313" key="2">
    <source>
        <dbReference type="EMBL" id="CZR08848.1"/>
    </source>
</evidence>
<reference evidence="3 5" key="2">
    <citation type="submission" date="2016-10" db="EMBL/GenBank/DDBJ databases">
        <authorList>
            <person name="Varghese N."/>
            <person name="Submissions S."/>
        </authorList>
    </citation>
    <scope>NUCLEOTIDE SEQUENCE [LARGE SCALE GENOMIC DNA]</scope>
    <source>
        <strain evidence="3 5">DSM 22150</strain>
    </source>
</reference>
<evidence type="ECO:0000313" key="4">
    <source>
        <dbReference type="Proteomes" id="UP000076878"/>
    </source>
</evidence>
<dbReference type="SUPFAM" id="SSF89447">
    <property type="entry name" value="AbrB/MazE/MraZ-like"/>
    <property type="match status" value="1"/>
</dbReference>
<dbReference type="STRING" id="640938.TR210_2638"/>
<dbReference type="AlphaFoldDB" id="A0A143Z6Q6"/>
<organism evidence="2 4">
    <name type="scientific">Trichococcus ilyis</name>
    <dbReference type="NCBI Taxonomy" id="640938"/>
    <lineage>
        <taxon>Bacteria</taxon>
        <taxon>Bacillati</taxon>
        <taxon>Bacillota</taxon>
        <taxon>Bacilli</taxon>
        <taxon>Lactobacillales</taxon>
        <taxon>Carnobacteriaceae</taxon>
        <taxon>Trichococcus</taxon>
    </lineage>
</organism>
<keyword evidence="5" id="KW-1185">Reference proteome</keyword>
<dbReference type="NCBIfam" id="NF047400">
    <property type="entry name" value="MazE_PemI_antitoxin"/>
    <property type="match status" value="1"/>
</dbReference>
<sequence>MSAIKARKQGNSIMITIPSSFGVKEGEEFFFIKKENGSITMIPKIKDHFEGVADGEYYMPELDAGYAPREGELDEMDS</sequence>
<dbReference type="Proteomes" id="UP000199280">
    <property type="component" value="Unassembled WGS sequence"/>
</dbReference>
<dbReference type="EMBL" id="FNYT01000028">
    <property type="protein sequence ID" value="SEJ80890.1"/>
    <property type="molecule type" value="Genomic_DNA"/>
</dbReference>
<evidence type="ECO:0000313" key="3">
    <source>
        <dbReference type="EMBL" id="SEJ80890.1"/>
    </source>
</evidence>
<evidence type="ECO:0000259" key="1">
    <source>
        <dbReference type="SMART" id="SM00966"/>
    </source>
</evidence>
<reference evidence="2 4" key="1">
    <citation type="submission" date="2016-02" db="EMBL/GenBank/DDBJ databases">
        <authorList>
            <person name="Wen L."/>
            <person name="He K."/>
            <person name="Yang H."/>
        </authorList>
    </citation>
    <scope>NUCLEOTIDE SEQUENCE [LARGE SCALE GENOMIC DNA]</scope>
    <source>
        <strain evidence="2">Trichococcus_R210</strain>
    </source>
</reference>
<dbReference type="RefSeq" id="WP_068624537.1">
    <property type="nucleotide sequence ID" value="NZ_FJNB01000026.1"/>
</dbReference>
<name>A0A143Z6Q6_9LACT</name>
<dbReference type="GO" id="GO:0003677">
    <property type="term" value="F:DNA binding"/>
    <property type="evidence" value="ECO:0007669"/>
    <property type="project" value="InterPro"/>
</dbReference>
<dbReference type="InterPro" id="IPR007159">
    <property type="entry name" value="SpoVT-AbrB_dom"/>
</dbReference>
<proteinExistence type="predicted"/>
<evidence type="ECO:0000313" key="5">
    <source>
        <dbReference type="Proteomes" id="UP000199280"/>
    </source>
</evidence>